<protein>
    <recommendedName>
        <fullName evidence="3">Carrier domain-containing protein</fullName>
    </recommendedName>
</protein>
<dbReference type="SMART" id="SM00823">
    <property type="entry name" value="PKS_PP"/>
    <property type="match status" value="1"/>
</dbReference>
<keyword evidence="1" id="KW-0596">Phosphopantetheine</keyword>
<dbReference type="PANTHER" id="PTHR43775">
    <property type="entry name" value="FATTY ACID SYNTHASE"/>
    <property type="match status" value="1"/>
</dbReference>
<dbReference type="GO" id="GO:0005737">
    <property type="term" value="C:cytoplasm"/>
    <property type="evidence" value="ECO:0007669"/>
    <property type="project" value="TreeGrafter"/>
</dbReference>
<dbReference type="GO" id="GO:0031177">
    <property type="term" value="F:phosphopantetheine binding"/>
    <property type="evidence" value="ECO:0007669"/>
    <property type="project" value="InterPro"/>
</dbReference>
<dbReference type="PROSITE" id="PS50075">
    <property type="entry name" value="CARRIER"/>
    <property type="match status" value="1"/>
</dbReference>
<dbReference type="InterPro" id="IPR036291">
    <property type="entry name" value="NAD(P)-bd_dom_sf"/>
</dbReference>
<dbReference type="InterPro" id="IPR020806">
    <property type="entry name" value="PKS_PP-bd"/>
</dbReference>
<dbReference type="Proteomes" id="UP000006600">
    <property type="component" value="Unassembled WGS sequence"/>
</dbReference>
<evidence type="ECO:0000313" key="4">
    <source>
        <dbReference type="EMBL" id="EJQ38402.1"/>
    </source>
</evidence>
<dbReference type="HOGENOM" id="CLU_465828_0_0_9"/>
<organism evidence="4 5">
    <name type="scientific">Bacillus cereus BAG5X1-1</name>
    <dbReference type="NCBI Taxonomy" id="1053189"/>
    <lineage>
        <taxon>Bacteria</taxon>
        <taxon>Bacillati</taxon>
        <taxon>Bacillota</taxon>
        <taxon>Bacilli</taxon>
        <taxon>Bacillales</taxon>
        <taxon>Bacillaceae</taxon>
        <taxon>Bacillus</taxon>
        <taxon>Bacillus cereus group</taxon>
    </lineage>
</organism>
<feature type="domain" description="Carrier" evidence="3">
    <location>
        <begin position="403"/>
        <end position="480"/>
    </location>
</feature>
<dbReference type="PROSITE" id="PS00012">
    <property type="entry name" value="PHOSPHOPANTETHEINE"/>
    <property type="match status" value="1"/>
</dbReference>
<dbReference type="RefSeq" id="WP_002106877.1">
    <property type="nucleotide sequence ID" value="NZ_JH791997.1"/>
</dbReference>
<proteinExistence type="predicted"/>
<dbReference type="GO" id="GO:0006633">
    <property type="term" value="P:fatty acid biosynthetic process"/>
    <property type="evidence" value="ECO:0007669"/>
    <property type="project" value="TreeGrafter"/>
</dbReference>
<comment type="caution">
    <text evidence="4">The sequence shown here is derived from an EMBL/GenBank/DDBJ whole genome shotgun (WGS) entry which is preliminary data.</text>
</comment>
<dbReference type="SUPFAM" id="SSF47336">
    <property type="entry name" value="ACP-like"/>
    <property type="match status" value="1"/>
</dbReference>
<dbReference type="SUPFAM" id="SSF53901">
    <property type="entry name" value="Thiolase-like"/>
    <property type="match status" value="1"/>
</dbReference>
<dbReference type="InterPro" id="IPR057326">
    <property type="entry name" value="KR_dom"/>
</dbReference>
<dbReference type="Pfam" id="PF00550">
    <property type="entry name" value="PP-binding"/>
    <property type="match status" value="1"/>
</dbReference>
<dbReference type="SMART" id="SM00822">
    <property type="entry name" value="PKS_KR"/>
    <property type="match status" value="1"/>
</dbReference>
<dbReference type="EMBL" id="AHDJ01000057">
    <property type="protein sequence ID" value="EJQ38402.1"/>
    <property type="molecule type" value="Genomic_DNA"/>
</dbReference>
<reference evidence="4 5" key="1">
    <citation type="submission" date="2012-04" db="EMBL/GenBank/DDBJ databases">
        <title>The Genome Sequence of Bacillus cereus BAG5X1-1.</title>
        <authorList>
            <consortium name="The Broad Institute Genome Sequencing Platform"/>
            <consortium name="The Broad Institute Genome Sequencing Center for Infectious Disease"/>
            <person name="Feldgarden M."/>
            <person name="Van der Auwera G.A."/>
            <person name="Mahillon J."/>
            <person name="Duprez V."/>
            <person name="Timmery S."/>
            <person name="Mattelet C."/>
            <person name="Dierick K."/>
            <person name="Sun M."/>
            <person name="Yu Z."/>
            <person name="Zhu L."/>
            <person name="Hu X."/>
            <person name="Shank E.B."/>
            <person name="Swiecicka I."/>
            <person name="Hansen B.M."/>
            <person name="Andrup L."/>
            <person name="Young S.K."/>
            <person name="Zeng Q."/>
            <person name="Gargeya S."/>
            <person name="Fitzgerald M."/>
            <person name="Haas B."/>
            <person name="Abouelleil A."/>
            <person name="Alvarado L."/>
            <person name="Arachchi H.M."/>
            <person name="Berlin A."/>
            <person name="Chapman S.B."/>
            <person name="Goldberg J."/>
            <person name="Griggs A."/>
            <person name="Gujja S."/>
            <person name="Hansen M."/>
            <person name="Howarth C."/>
            <person name="Imamovic A."/>
            <person name="Larimer J."/>
            <person name="McCowen C."/>
            <person name="Montmayeur A."/>
            <person name="Murphy C."/>
            <person name="Neiman D."/>
            <person name="Pearson M."/>
            <person name="Priest M."/>
            <person name="Roberts A."/>
            <person name="Saif S."/>
            <person name="Shea T."/>
            <person name="Sisk P."/>
            <person name="Sykes S."/>
            <person name="Wortman J."/>
            <person name="Nusbaum C."/>
            <person name="Birren B."/>
        </authorList>
    </citation>
    <scope>NUCLEOTIDE SEQUENCE [LARGE SCALE GENOMIC DNA]</scope>
    <source>
        <strain evidence="4 5">BAG5X1-1</strain>
    </source>
</reference>
<dbReference type="GO" id="GO:0005886">
    <property type="term" value="C:plasma membrane"/>
    <property type="evidence" value="ECO:0007669"/>
    <property type="project" value="TreeGrafter"/>
</dbReference>
<gene>
    <name evidence="4" type="ORF">IEE_05054</name>
</gene>
<dbReference type="Pfam" id="PF00109">
    <property type="entry name" value="ketoacyl-synt"/>
    <property type="match status" value="1"/>
</dbReference>
<dbReference type="GO" id="GO:0004312">
    <property type="term" value="F:fatty acid synthase activity"/>
    <property type="evidence" value="ECO:0007669"/>
    <property type="project" value="TreeGrafter"/>
</dbReference>
<dbReference type="Pfam" id="PF08659">
    <property type="entry name" value="KR"/>
    <property type="match status" value="1"/>
</dbReference>
<keyword evidence="2" id="KW-0597">Phosphoprotein</keyword>
<feature type="non-terminal residue" evidence="4">
    <location>
        <position position="1"/>
    </location>
</feature>
<evidence type="ECO:0000313" key="5">
    <source>
        <dbReference type="Proteomes" id="UP000006600"/>
    </source>
</evidence>
<dbReference type="InterPro" id="IPR006162">
    <property type="entry name" value="Ppantetheine_attach_site"/>
</dbReference>
<dbReference type="InterPro" id="IPR050091">
    <property type="entry name" value="PKS_NRPS_Biosynth_Enz"/>
</dbReference>
<dbReference type="GO" id="GO:0071770">
    <property type="term" value="P:DIM/DIP cell wall layer assembly"/>
    <property type="evidence" value="ECO:0007669"/>
    <property type="project" value="TreeGrafter"/>
</dbReference>
<name>J8A5G8_BACCE</name>
<dbReference type="InterPro" id="IPR009081">
    <property type="entry name" value="PP-bd_ACP"/>
</dbReference>
<dbReference type="SUPFAM" id="SSF51735">
    <property type="entry name" value="NAD(P)-binding Rossmann-fold domains"/>
    <property type="match status" value="1"/>
</dbReference>
<dbReference type="InterPro" id="IPR016039">
    <property type="entry name" value="Thiolase-like"/>
</dbReference>
<dbReference type="PANTHER" id="PTHR43775:SF37">
    <property type="entry name" value="SI:DKEY-61P9.11"/>
    <property type="match status" value="1"/>
</dbReference>
<dbReference type="InterPro" id="IPR013968">
    <property type="entry name" value="PKS_KR"/>
</dbReference>
<dbReference type="InterPro" id="IPR036736">
    <property type="entry name" value="ACP-like_sf"/>
</dbReference>
<dbReference type="Gene3D" id="3.40.50.720">
    <property type="entry name" value="NAD(P)-binding Rossmann-like Domain"/>
    <property type="match status" value="1"/>
</dbReference>
<dbReference type="Gene3D" id="1.10.1200.10">
    <property type="entry name" value="ACP-like"/>
    <property type="match status" value="1"/>
</dbReference>
<sequence length="585" mass="66187">NDARCLTFQSEQTGIAERFQTYSTQVFEEIQSILKENPLGNVLIQIVVPTHEEKQLFSGLSGMLKTVQQENPKLIGQLIEVETREDSEGIITKLKENSRSPIDSVVRYEDGKRYVSHWSEVKTFQEDVALPWKDYGVYLITGGIGGLGLLFAKEIVQRTKNVTLILTGRSSLSEDKKTELNQLRSLGGTIVYRQTDVIDKEEVVQLIQSIQQEFGSLHGIIHGAGIIRDNFILKKTKEELQDVLAPKVLGLVNLDEASKDLQLDFFVLFSSIAGSLGNSGQADYSTANAFMDVYAKYRNALVAAKKRQGQTLSLNWPLWKEGGMQVDKETEKMMMRSMGMDTMQTSTGIEVFYQGFSSRNSQVMVMEGDTIRIKDKLIMKAQPSIPMEYVKASGSIKESDVNTLLDKVQAALTQTVSKLLKVRVEDIDVDAELNEYGFDSILFTQLTNLLSEEYKIELIPTVFFEYPTIQSFSKHMIEEYQAAFASRFSVKVEMVETSNQVMKNEIVGTIISKERKSRFVKTAGLLESYTEQVVSEPIAIVGMSGLFPMAKNINELWRNLVDEKDCITEIPKERWDWREYYGNPK</sequence>
<evidence type="ECO:0000256" key="2">
    <source>
        <dbReference type="ARBA" id="ARBA00022553"/>
    </source>
</evidence>
<dbReference type="SMART" id="SM01294">
    <property type="entry name" value="PKS_PP_betabranch"/>
    <property type="match status" value="1"/>
</dbReference>
<dbReference type="CDD" id="cd08953">
    <property type="entry name" value="KR_2_SDR_x"/>
    <property type="match status" value="1"/>
</dbReference>
<evidence type="ECO:0000259" key="3">
    <source>
        <dbReference type="PROSITE" id="PS50075"/>
    </source>
</evidence>
<evidence type="ECO:0000256" key="1">
    <source>
        <dbReference type="ARBA" id="ARBA00022450"/>
    </source>
</evidence>
<dbReference type="AlphaFoldDB" id="J8A5G8"/>
<accession>J8A5G8</accession>
<feature type="non-terminal residue" evidence="4">
    <location>
        <position position="585"/>
    </location>
</feature>
<dbReference type="InterPro" id="IPR014030">
    <property type="entry name" value="Ketoacyl_synth_N"/>
</dbReference>
<dbReference type="Gene3D" id="3.40.47.10">
    <property type="match status" value="1"/>
</dbReference>